<dbReference type="PANTHER" id="PTHR44068:SF11">
    <property type="entry name" value="GERANYL DIPHOSPHATE 2-C-METHYLTRANSFERASE"/>
    <property type="match status" value="1"/>
</dbReference>
<dbReference type="PANTHER" id="PTHR44068">
    <property type="entry name" value="ZGC:194242"/>
    <property type="match status" value="1"/>
</dbReference>
<dbReference type="AlphaFoldDB" id="A0A0N0NKP8"/>
<dbReference type="VEuPathDB" id="FungiDB:AB675_12114"/>
<dbReference type="EMBL" id="LFJN01000019">
    <property type="protein sequence ID" value="KPI38401.1"/>
    <property type="molecule type" value="Genomic_DNA"/>
</dbReference>
<keyword evidence="2" id="KW-0808">Transferase</keyword>
<evidence type="ECO:0000313" key="2">
    <source>
        <dbReference type="EMBL" id="KPI38401.1"/>
    </source>
</evidence>
<dbReference type="GO" id="GO:0032259">
    <property type="term" value="P:methylation"/>
    <property type="evidence" value="ECO:0007669"/>
    <property type="project" value="UniProtKB-KW"/>
</dbReference>
<keyword evidence="3" id="KW-1185">Reference proteome</keyword>
<dbReference type="InterPro" id="IPR050447">
    <property type="entry name" value="Erg6_SMT_methyltransf"/>
</dbReference>
<dbReference type="CDD" id="cd02440">
    <property type="entry name" value="AdoMet_MTases"/>
    <property type="match status" value="1"/>
</dbReference>
<comment type="caution">
    <text evidence="2">The sequence shown here is derived from an EMBL/GenBank/DDBJ whole genome shotgun (WGS) entry which is preliminary data.</text>
</comment>
<organism evidence="2 3">
    <name type="scientific">Cyphellophora attinorum</name>
    <dbReference type="NCBI Taxonomy" id="1664694"/>
    <lineage>
        <taxon>Eukaryota</taxon>
        <taxon>Fungi</taxon>
        <taxon>Dikarya</taxon>
        <taxon>Ascomycota</taxon>
        <taxon>Pezizomycotina</taxon>
        <taxon>Eurotiomycetes</taxon>
        <taxon>Chaetothyriomycetidae</taxon>
        <taxon>Chaetothyriales</taxon>
        <taxon>Cyphellophoraceae</taxon>
        <taxon>Cyphellophora</taxon>
    </lineage>
</organism>
<dbReference type="STRING" id="1664694.A0A0N0NKP8"/>
<dbReference type="GeneID" id="28732900"/>
<reference evidence="2 3" key="1">
    <citation type="submission" date="2015-06" db="EMBL/GenBank/DDBJ databases">
        <title>Draft genome of the ant-associated black yeast Phialophora attae CBS 131958.</title>
        <authorList>
            <person name="Moreno L.F."/>
            <person name="Stielow B.J."/>
            <person name="de Hoog S."/>
            <person name="Vicente V.A."/>
            <person name="Weiss V.A."/>
            <person name="de Vries M."/>
            <person name="Cruz L.M."/>
            <person name="Souza E.M."/>
        </authorList>
    </citation>
    <scope>NUCLEOTIDE SEQUENCE [LARGE SCALE GENOMIC DNA]</scope>
    <source>
        <strain evidence="2 3">CBS 131958</strain>
    </source>
</reference>
<accession>A0A0N0NKP8</accession>
<name>A0A0N0NKP8_9EURO</name>
<dbReference type="GO" id="GO:0008168">
    <property type="term" value="F:methyltransferase activity"/>
    <property type="evidence" value="ECO:0007669"/>
    <property type="project" value="UniProtKB-KW"/>
</dbReference>
<dbReference type="Gene3D" id="3.40.50.150">
    <property type="entry name" value="Vaccinia Virus protein VP39"/>
    <property type="match status" value="1"/>
</dbReference>
<dbReference type="Proteomes" id="UP000038010">
    <property type="component" value="Unassembled WGS sequence"/>
</dbReference>
<dbReference type="SUPFAM" id="SSF53335">
    <property type="entry name" value="S-adenosyl-L-methionine-dependent methyltransferases"/>
    <property type="match status" value="1"/>
</dbReference>
<evidence type="ECO:0000256" key="1">
    <source>
        <dbReference type="SAM" id="MobiDB-lite"/>
    </source>
</evidence>
<dbReference type="Pfam" id="PF02353">
    <property type="entry name" value="CMAS"/>
    <property type="match status" value="1"/>
</dbReference>
<proteinExistence type="predicted"/>
<feature type="compositionally biased region" description="Polar residues" evidence="1">
    <location>
        <begin position="146"/>
        <end position="164"/>
    </location>
</feature>
<evidence type="ECO:0000313" key="3">
    <source>
        <dbReference type="Proteomes" id="UP000038010"/>
    </source>
</evidence>
<dbReference type="InterPro" id="IPR029063">
    <property type="entry name" value="SAM-dependent_MTases_sf"/>
</dbReference>
<gene>
    <name evidence="2" type="ORF">AB675_12114</name>
</gene>
<dbReference type="RefSeq" id="XP_017998364.1">
    <property type="nucleotide sequence ID" value="XM_018141019.1"/>
</dbReference>
<feature type="region of interest" description="Disordered" evidence="1">
    <location>
        <begin position="138"/>
        <end position="167"/>
    </location>
</feature>
<protein>
    <submittedName>
        <fullName evidence="2">Putative tocopherol O-methyltransferase, chloroplastic</fullName>
    </submittedName>
</protein>
<sequence length="401" mass="43323">MTTDGELASSHPGDEHETPELYGIPFYCVQAHTSALTTLKARIAQHYDLASTYYYSLWGQHIHHGLFTNGATTKEAAQGNLIDFMLEFSEFPKSGATVLDVGCGLGGTCRYLAQRRGSTVTGITISEQQIGLARKITGQDAAAEEPQSSNGDFTSKGSTMNGSIDETPAPVSQDALASTPFLHYGSEGGQVRFLHLDAEQMSKHLPPATYTHVWVTEALSHIPNKALFFKSAFDLLKPATSAQPSRLIIADWFRGPPESFTLADDAAASSLTPAQLSTVAQIEDGMLLPELPSVQSYIAHALAAGFTLMRAPPPSTHLTSFTSTDNYTATLQNPIDISPHVAATWDISWSLVSSPSLWAYAISQGRDGLSFLQSFRAMRRGYKEGSLRYGVVVFEKPVAEA</sequence>
<keyword evidence="2" id="KW-0489">Methyltransferase</keyword>
<dbReference type="OrthoDB" id="506498at2759"/>